<evidence type="ECO:0000313" key="2">
    <source>
        <dbReference type="EMBL" id="WNM62631.1"/>
    </source>
</evidence>
<reference evidence="2 3" key="1">
    <citation type="submission" date="2023-01" db="EMBL/GenBank/DDBJ databases">
        <title>Cultivation and genomic characterization of new, ubiquitous marine nitrite-oxidizing bacteria from the Nitrospirales.</title>
        <authorList>
            <person name="Mueller A.J."/>
            <person name="Daebeler A."/>
            <person name="Herbold C.W."/>
            <person name="Kirkegaard R.H."/>
            <person name="Daims H."/>
        </authorList>
    </citation>
    <scope>NUCLEOTIDE SEQUENCE [LARGE SCALE GENOMIC DNA]</scope>
    <source>
        <strain evidence="2 3">DK</strain>
    </source>
</reference>
<evidence type="ECO:0000313" key="3">
    <source>
        <dbReference type="Proteomes" id="UP001302494"/>
    </source>
</evidence>
<evidence type="ECO:0000256" key="1">
    <source>
        <dbReference type="SAM" id="MobiDB-lite"/>
    </source>
</evidence>
<name>A0AA96GIM8_9BACT</name>
<gene>
    <name evidence="2" type="ORF">PQG83_02475</name>
</gene>
<dbReference type="RefSeq" id="WP_312746404.1">
    <property type="nucleotide sequence ID" value="NZ_CP116968.1"/>
</dbReference>
<dbReference type="KEGG" id="nneo:PQG83_02475"/>
<proteinExistence type="predicted"/>
<feature type="region of interest" description="Disordered" evidence="1">
    <location>
        <begin position="1"/>
        <end position="59"/>
    </location>
</feature>
<accession>A0AA96GIM8</accession>
<feature type="compositionally biased region" description="Polar residues" evidence="1">
    <location>
        <begin position="49"/>
        <end position="59"/>
    </location>
</feature>
<dbReference type="EMBL" id="CP116968">
    <property type="protein sequence ID" value="WNM62631.1"/>
    <property type="molecule type" value="Genomic_DNA"/>
</dbReference>
<feature type="compositionally biased region" description="Polar residues" evidence="1">
    <location>
        <begin position="1"/>
        <end position="14"/>
    </location>
</feature>
<dbReference type="AlphaFoldDB" id="A0AA96GIM8"/>
<dbReference type="Proteomes" id="UP001302494">
    <property type="component" value="Chromosome"/>
</dbReference>
<sequence length="59" mass="6511">MNEQANNIDSQGLPSSGEIDQSLPPYLLEAALDREWERRHRQGQIGKAQGTSPEEGMSS</sequence>
<organism evidence="2 3">
    <name type="scientific">Candidatus Nitrospira neomarina</name>
    <dbReference type="NCBI Taxonomy" id="3020899"/>
    <lineage>
        <taxon>Bacteria</taxon>
        <taxon>Pseudomonadati</taxon>
        <taxon>Nitrospirota</taxon>
        <taxon>Nitrospiria</taxon>
        <taxon>Nitrospirales</taxon>
        <taxon>Nitrospiraceae</taxon>
        <taxon>Nitrospira</taxon>
    </lineage>
</organism>
<keyword evidence="3" id="KW-1185">Reference proteome</keyword>
<protein>
    <submittedName>
        <fullName evidence="2">Uncharacterized protein</fullName>
    </submittedName>
</protein>